<keyword evidence="1" id="KW-1133">Transmembrane helix</keyword>
<keyword evidence="2" id="KW-1185">Reference proteome</keyword>
<evidence type="ECO:0000313" key="3">
    <source>
        <dbReference type="RefSeq" id="XP_034231893.1"/>
    </source>
</evidence>
<keyword evidence="1" id="KW-0812">Transmembrane</keyword>
<protein>
    <submittedName>
        <fullName evidence="3">Uncharacterized protein LOC117639927</fullName>
    </submittedName>
</protein>
<organism evidence="3">
    <name type="scientific">Thrips palmi</name>
    <name type="common">Melon thrips</name>
    <dbReference type="NCBI Taxonomy" id="161013"/>
    <lineage>
        <taxon>Eukaryota</taxon>
        <taxon>Metazoa</taxon>
        <taxon>Ecdysozoa</taxon>
        <taxon>Arthropoda</taxon>
        <taxon>Hexapoda</taxon>
        <taxon>Insecta</taxon>
        <taxon>Pterygota</taxon>
        <taxon>Neoptera</taxon>
        <taxon>Paraneoptera</taxon>
        <taxon>Thysanoptera</taxon>
        <taxon>Terebrantia</taxon>
        <taxon>Thripoidea</taxon>
        <taxon>Thripidae</taxon>
        <taxon>Thrips</taxon>
    </lineage>
</organism>
<evidence type="ECO:0000256" key="1">
    <source>
        <dbReference type="SAM" id="Phobius"/>
    </source>
</evidence>
<sequence>MGQRRESAMSSTVLSEYLEEWGEHLEASGQSRLSRILKFMRESLTAGAIIVVMTVLALVDTVFESEGRPLSERVSMRTFCGGFSSFVSYDILAYRKPLMWKALRHAQFAATELQSEATPAGRVSPSK</sequence>
<dbReference type="GeneID" id="117639927"/>
<gene>
    <name evidence="3" type="primary">LOC117639927</name>
</gene>
<name>A0A6P8XXT8_THRPL</name>
<keyword evidence="1" id="KW-0472">Membrane</keyword>
<dbReference type="RefSeq" id="XP_034231893.1">
    <property type="nucleotide sequence ID" value="XM_034376002.1"/>
</dbReference>
<reference evidence="3" key="1">
    <citation type="submission" date="2025-08" db="UniProtKB">
        <authorList>
            <consortium name="RefSeq"/>
        </authorList>
    </citation>
    <scope>IDENTIFICATION</scope>
    <source>
        <tissue evidence="3">Total insect</tissue>
    </source>
</reference>
<dbReference type="Proteomes" id="UP000515158">
    <property type="component" value="Unplaced"/>
</dbReference>
<dbReference type="KEGG" id="tpal:117639927"/>
<feature type="transmembrane region" description="Helical" evidence="1">
    <location>
        <begin position="44"/>
        <end position="63"/>
    </location>
</feature>
<evidence type="ECO:0000313" key="2">
    <source>
        <dbReference type="Proteomes" id="UP000515158"/>
    </source>
</evidence>
<proteinExistence type="predicted"/>
<accession>A0A6P8XXT8</accession>
<dbReference type="InParanoid" id="A0A6P8XXT8"/>
<dbReference type="AlphaFoldDB" id="A0A6P8XXT8"/>